<gene>
    <name evidence="2" type="ORF">H8718_04270</name>
</gene>
<dbReference type="Gene3D" id="2.60.40.1120">
    <property type="entry name" value="Carboxypeptidase-like, regulatory domain"/>
    <property type="match status" value="1"/>
</dbReference>
<comment type="caution">
    <text evidence="2">The sequence shown here is derived from an EMBL/GenBank/DDBJ whole genome shotgun (WGS) entry which is preliminary data.</text>
</comment>
<keyword evidence="3" id="KW-1185">Reference proteome</keyword>
<dbReference type="RefSeq" id="WP_249331780.1">
    <property type="nucleotide sequence ID" value="NZ_JACRSY010000005.1"/>
</dbReference>
<reference evidence="2" key="1">
    <citation type="submission" date="2020-08" db="EMBL/GenBank/DDBJ databases">
        <title>Genome public.</title>
        <authorList>
            <person name="Liu C."/>
            <person name="Sun Q."/>
        </authorList>
    </citation>
    <scope>NUCLEOTIDE SEQUENCE</scope>
    <source>
        <strain evidence="2">NSJ-12</strain>
    </source>
</reference>
<dbReference type="PANTHER" id="PTHR35532">
    <property type="entry name" value="SIMILAR TO POLYHYDROXYALKANOATE DEPOLYMERASE"/>
    <property type="match status" value="1"/>
</dbReference>
<accession>A0A926EFU2</accession>
<sequence>MIVSNEYRQIIEERFNEVRELAKGRSHELFSVLDTCNEDEAICLKYLYAFMPEQDLANYDGELFLKFVRAALEMRKQVAWGEKLTDSLFLNYVLQYRINNENVEFYKEAFASEIFPRIKDMNMHDATIETNYWCFEKATYQSTDIRTASPFTVLKNTYGRCGEESTLLTAALRSVGIPARQVYAPRWAHCDDNHAWVEAWIDGEWHFLGACEPEMKMDTGWFMLPASKGMLIHSKPLSTLIEDEEMVYQTKVATEVNLLSHYADTKRVTVKVKDAKGNALAGAHVRFELINYSELFALAELETDNNGEVSFLTGFGDLMICAHKNGAHAYGQMDVRKEDTLEITVPDAFVKEEGMREFTLIPATGKNPVEEELAEDVKAKHEAKHSNALAIRAAFKDTFYTGERAEAFAKDYAPFEAEVKEAMEKSLGNYAELIKFFQDEETAELLEWKVKLLSTLNKKDFTDITFEILKAHLQGAIAFKDQYEEDTFVNHLLAPRVVFEMITAYREGLAASFDEETKANFMANPKAIYEYILSEVKAGEETEYSTFYAEPEGLLKLKVGNKVSRKVLFVAICRSFGIPAKFNKDDQTVSYFKEGNWVTLGTHGKEVKKTSKLTLVKENKEQAFDYYKNFTVGKLIHGVYRSFELEGVSFEEDTLEMDVEAGRYRIITTDRQADGTIHGRMYYAEVAEGEEAVITIDISRKEDTKHVVELKDATVKTLEGETRQLKDLVGTEQAIIAYLEVSGEPTEHLLNEMLDSLDKYSTLKPHILFMLKDVSDINDPTLAKVLKVLPHIELYVREEEVNLDHLYEAFEIHDKKLPLAYVMHEPMKAKYAWAGYNVGIGELLLKYLG</sequence>
<dbReference type="SMART" id="SM00460">
    <property type="entry name" value="TGc"/>
    <property type="match status" value="1"/>
</dbReference>
<evidence type="ECO:0000313" key="3">
    <source>
        <dbReference type="Proteomes" id="UP000655830"/>
    </source>
</evidence>
<dbReference type="EMBL" id="JACRSY010000005">
    <property type="protein sequence ID" value="MBC8578744.1"/>
    <property type="molecule type" value="Genomic_DNA"/>
</dbReference>
<dbReference type="SUPFAM" id="SSF54001">
    <property type="entry name" value="Cysteine proteinases"/>
    <property type="match status" value="2"/>
</dbReference>
<name>A0A926EFU2_9FIRM</name>
<feature type="domain" description="Transglutaminase-like" evidence="1">
    <location>
        <begin position="153"/>
        <end position="212"/>
    </location>
</feature>
<dbReference type="Proteomes" id="UP000655830">
    <property type="component" value="Unassembled WGS sequence"/>
</dbReference>
<evidence type="ECO:0000259" key="1">
    <source>
        <dbReference type="SMART" id="SM00460"/>
    </source>
</evidence>
<dbReference type="InterPro" id="IPR038765">
    <property type="entry name" value="Papain-like_cys_pep_sf"/>
</dbReference>
<dbReference type="Gene3D" id="3.10.620.30">
    <property type="match status" value="1"/>
</dbReference>
<proteinExistence type="predicted"/>
<protein>
    <recommendedName>
        <fullName evidence="1">Transglutaminase-like domain-containing protein</fullName>
    </recommendedName>
</protein>
<dbReference type="AlphaFoldDB" id="A0A926EFU2"/>
<dbReference type="InterPro" id="IPR002931">
    <property type="entry name" value="Transglutaminase-like"/>
</dbReference>
<dbReference type="Pfam" id="PF01841">
    <property type="entry name" value="Transglut_core"/>
    <property type="match status" value="2"/>
</dbReference>
<organism evidence="2 3">
    <name type="scientific">Zhenhengia yiwuensis</name>
    <dbReference type="NCBI Taxonomy" id="2763666"/>
    <lineage>
        <taxon>Bacteria</taxon>
        <taxon>Bacillati</taxon>
        <taxon>Bacillota</taxon>
        <taxon>Clostridia</taxon>
        <taxon>Lachnospirales</taxon>
        <taxon>Lachnospiraceae</taxon>
        <taxon>Zhenhengia</taxon>
    </lineage>
</organism>
<evidence type="ECO:0000313" key="2">
    <source>
        <dbReference type="EMBL" id="MBC8578744.1"/>
    </source>
</evidence>
<dbReference type="PANTHER" id="PTHR35532:SF5">
    <property type="entry name" value="CARBOHYDRATE-BINDING DOMAIN-CONTAINING PROTEIN"/>
    <property type="match status" value="1"/>
</dbReference>